<sequence length="187" mass="21246">MKKKNDMRTIVLVISLLVLVGCKSSDPTITEAEAQRTKMLIDNKNYELDMSWATPLASNAMNQISNANLLPVDSRTGRINLMGSSSYIRVKGDSLEVYLPYFGTHQLGHRPGDTNSAIQFVGEPDKYEASYNEKKELTQIYFRMKERTEQYDVNIRVFKNGNANVNVNSTHRNSISYTGKLKEIEEK</sequence>
<accession>A0A2S0I0J9</accession>
<dbReference type="AlphaFoldDB" id="A0A2S0I0J9"/>
<protein>
    <recommendedName>
        <fullName evidence="3">DUF4251 domain-containing protein</fullName>
    </recommendedName>
</protein>
<evidence type="ECO:0008006" key="3">
    <source>
        <dbReference type="Google" id="ProtNLM"/>
    </source>
</evidence>
<dbReference type="InterPro" id="IPR025347">
    <property type="entry name" value="DUF4251"/>
</dbReference>
<dbReference type="Proteomes" id="UP000238442">
    <property type="component" value="Chromosome"/>
</dbReference>
<dbReference type="Pfam" id="PF14059">
    <property type="entry name" value="DUF4251"/>
    <property type="match status" value="1"/>
</dbReference>
<keyword evidence="2" id="KW-1185">Reference proteome</keyword>
<organism evidence="1 2">
    <name type="scientific">Pukyongia salina</name>
    <dbReference type="NCBI Taxonomy" id="2094025"/>
    <lineage>
        <taxon>Bacteria</taxon>
        <taxon>Pseudomonadati</taxon>
        <taxon>Bacteroidota</taxon>
        <taxon>Flavobacteriia</taxon>
        <taxon>Flavobacteriales</taxon>
        <taxon>Flavobacteriaceae</taxon>
        <taxon>Pukyongia</taxon>
    </lineage>
</organism>
<dbReference type="PROSITE" id="PS51257">
    <property type="entry name" value="PROKAR_LIPOPROTEIN"/>
    <property type="match status" value="1"/>
</dbReference>
<dbReference type="Gene3D" id="2.40.128.410">
    <property type="match status" value="1"/>
</dbReference>
<gene>
    <name evidence="1" type="ORF">C5O00_12640</name>
</gene>
<dbReference type="EMBL" id="CP027062">
    <property type="protein sequence ID" value="AVI51953.1"/>
    <property type="molecule type" value="Genomic_DNA"/>
</dbReference>
<evidence type="ECO:0000313" key="2">
    <source>
        <dbReference type="Proteomes" id="UP000238442"/>
    </source>
</evidence>
<reference evidence="1 2" key="1">
    <citation type="submission" date="2018-02" db="EMBL/GenBank/DDBJ databases">
        <title>Genomic analysis of the strain RR4-38 isolated from a seawater recirculating aquaculture system.</title>
        <authorList>
            <person name="Kim Y.-S."/>
            <person name="Jang Y.H."/>
            <person name="Kim K.-H."/>
        </authorList>
    </citation>
    <scope>NUCLEOTIDE SEQUENCE [LARGE SCALE GENOMIC DNA]</scope>
    <source>
        <strain evidence="1 2">RR4-38</strain>
    </source>
</reference>
<proteinExistence type="predicted"/>
<evidence type="ECO:0000313" key="1">
    <source>
        <dbReference type="EMBL" id="AVI51953.1"/>
    </source>
</evidence>
<name>A0A2S0I0J9_9FLAO</name>
<dbReference type="KEGG" id="aue:C5O00_12640"/>